<comment type="caution">
    <text evidence="1">The sequence shown here is derived from an EMBL/GenBank/DDBJ whole genome shotgun (WGS) entry which is preliminary data.</text>
</comment>
<keyword evidence="2" id="KW-1185">Reference proteome</keyword>
<protein>
    <submittedName>
        <fullName evidence="1">Uncharacterized protein</fullName>
    </submittedName>
</protein>
<name>A0ABP2HQK8_9BACT</name>
<gene>
    <name evidence="1" type="ORF">HMPREF7215_2410</name>
</gene>
<organism evidence="1 2">
    <name type="scientific">Pyramidobacter piscolens W5455</name>
    <dbReference type="NCBI Taxonomy" id="352165"/>
    <lineage>
        <taxon>Bacteria</taxon>
        <taxon>Thermotogati</taxon>
        <taxon>Synergistota</taxon>
        <taxon>Synergistia</taxon>
        <taxon>Synergistales</taxon>
        <taxon>Dethiosulfovibrionaceae</taxon>
        <taxon>Pyramidobacter</taxon>
    </lineage>
</organism>
<dbReference type="EMBL" id="ADFP01000123">
    <property type="protein sequence ID" value="EFB89675.1"/>
    <property type="molecule type" value="Genomic_DNA"/>
</dbReference>
<evidence type="ECO:0000313" key="2">
    <source>
        <dbReference type="Proteomes" id="UP000006462"/>
    </source>
</evidence>
<accession>A0ABP2HQK8</accession>
<proteinExistence type="predicted"/>
<dbReference type="Proteomes" id="UP000006462">
    <property type="component" value="Unassembled WGS sequence"/>
</dbReference>
<evidence type="ECO:0000313" key="1">
    <source>
        <dbReference type="EMBL" id="EFB89675.1"/>
    </source>
</evidence>
<sequence length="42" mass="4693">MGRTVLHRKYSKKEPAEICKTEGKALNEASSQALRKSTQIFG</sequence>
<reference evidence="1 2" key="1">
    <citation type="submission" date="2009-12" db="EMBL/GenBank/DDBJ databases">
        <authorList>
            <person name="Shrivastava S."/>
            <person name="Madupu R."/>
            <person name="Durkin A.S."/>
            <person name="Torralba M."/>
            <person name="Methe B."/>
            <person name="Sutton G.G."/>
            <person name="Strausberg R.L."/>
            <person name="Nelson K.E."/>
        </authorList>
    </citation>
    <scope>NUCLEOTIDE SEQUENCE [LARGE SCALE GENOMIC DNA]</scope>
    <source>
        <strain evidence="1 2">W5455</strain>
    </source>
</reference>